<dbReference type="InterPro" id="IPR007345">
    <property type="entry name" value="Polysacch_pyruvyl_Trfase"/>
</dbReference>
<dbReference type="PANTHER" id="PTHR36836">
    <property type="entry name" value="COLANIC ACID BIOSYNTHESIS PROTEIN WCAK"/>
    <property type="match status" value="1"/>
</dbReference>
<reference evidence="2 3" key="1">
    <citation type="submission" date="2019-04" db="EMBL/GenBank/DDBJ databases">
        <title>Flavobacterium sp. GS03.</title>
        <authorList>
            <person name="Kim H."/>
        </authorList>
    </citation>
    <scope>NUCLEOTIDE SEQUENCE [LARGE SCALE GENOMIC DNA]</scope>
    <source>
        <strain evidence="2 3">GS03</strain>
    </source>
</reference>
<dbReference type="EMBL" id="CP038810">
    <property type="protein sequence ID" value="QBZ97869.1"/>
    <property type="molecule type" value="Genomic_DNA"/>
</dbReference>
<proteinExistence type="predicted"/>
<evidence type="ECO:0000259" key="1">
    <source>
        <dbReference type="Pfam" id="PF04230"/>
    </source>
</evidence>
<keyword evidence="3" id="KW-1185">Reference proteome</keyword>
<accession>A0A4P7PSQ1</accession>
<sequence>MSNILISTKLKTTNIGNQALSDELILMAREFTTENNRFKVTGRPVGLDKYKFDSLDKLNPVAHFEGIAQKIAEKARKLKKLTFDNGDLAIVKTNLLDVEGNIVKTEKLRRIARKVRRFYYSFFLYSKKYENRLALYSNMDYYLYSGAGEIGFSDFFLRQLLDLRVAQLLGVKTCAINQSVELTEGIEKEILMHVYEKMHKIVVRGEISKTLLVSNNINQNIITVCPDTAFRNKVEIVPKKTFDKSIALNITPKTYDKYNYDTIIKKLLEHNYKITFVSNDPMGEKELAEQLHKKYNFPIIIKSLNYKEYSEFIKEFDVLISSRLHSCELALTAGVPVVPVEGNVHKTTEVLSFVEYPISVVNAKSDSFVEELWANILYVENNFIAIQNWILDNRMGISENATKNIISALD</sequence>
<protein>
    <recommendedName>
        <fullName evidence="1">Polysaccharide pyruvyl transferase domain-containing protein</fullName>
    </recommendedName>
</protein>
<dbReference type="OrthoDB" id="624106at2"/>
<organism evidence="2 3">
    <name type="scientific">Flavobacterium sangjuense</name>
    <dbReference type="NCBI Taxonomy" id="2518177"/>
    <lineage>
        <taxon>Bacteria</taxon>
        <taxon>Pseudomonadati</taxon>
        <taxon>Bacteroidota</taxon>
        <taxon>Flavobacteriia</taxon>
        <taxon>Flavobacteriales</taxon>
        <taxon>Flavobacteriaceae</taxon>
        <taxon>Flavobacterium</taxon>
    </lineage>
</organism>
<evidence type="ECO:0000313" key="3">
    <source>
        <dbReference type="Proteomes" id="UP000296862"/>
    </source>
</evidence>
<dbReference type="Proteomes" id="UP000296862">
    <property type="component" value="Chromosome"/>
</dbReference>
<evidence type="ECO:0000313" key="2">
    <source>
        <dbReference type="EMBL" id="QBZ97869.1"/>
    </source>
</evidence>
<dbReference type="AlphaFoldDB" id="A0A4P7PSQ1"/>
<name>A0A4P7PSQ1_9FLAO</name>
<dbReference type="RefSeq" id="WP_136151803.1">
    <property type="nucleotide sequence ID" value="NZ_CP038810.1"/>
</dbReference>
<gene>
    <name evidence="2" type="ORF">GS03_01367</name>
</gene>
<dbReference type="PANTHER" id="PTHR36836:SF1">
    <property type="entry name" value="COLANIC ACID BIOSYNTHESIS PROTEIN WCAK"/>
    <property type="match status" value="1"/>
</dbReference>
<dbReference type="KEGG" id="fsn:GS03_01367"/>
<feature type="domain" description="Polysaccharide pyruvyl transferase" evidence="1">
    <location>
        <begin position="119"/>
        <end position="340"/>
    </location>
</feature>
<dbReference type="Pfam" id="PF04230">
    <property type="entry name" value="PS_pyruv_trans"/>
    <property type="match status" value="1"/>
</dbReference>